<evidence type="ECO:0000256" key="7">
    <source>
        <dbReference type="HAMAP-Rule" id="MF_00109"/>
    </source>
</evidence>
<feature type="binding site" evidence="7">
    <location>
        <begin position="14"/>
        <end position="19"/>
    </location>
    <ligand>
        <name>ATP</name>
        <dbReference type="ChEBI" id="CHEBI:30616"/>
    </ligand>
</feature>
<dbReference type="InterPro" id="IPR027417">
    <property type="entry name" value="P-loop_NTPase"/>
</dbReference>
<keyword evidence="2 7" id="KW-0808">Transferase</keyword>
<evidence type="ECO:0000256" key="1">
    <source>
        <dbReference type="ARBA" id="ARBA00022605"/>
    </source>
</evidence>
<dbReference type="EC" id="2.7.1.71" evidence="7"/>
<dbReference type="GO" id="GO:0000287">
    <property type="term" value="F:magnesium ion binding"/>
    <property type="evidence" value="ECO:0007669"/>
    <property type="project" value="UniProtKB-UniRule"/>
</dbReference>
<comment type="subunit">
    <text evidence="7">Monomer.</text>
</comment>
<comment type="pathway">
    <text evidence="7">Metabolic intermediate biosynthesis; chorismate biosynthesis; chorismate from D-erythrose 4-phosphate and phosphoenolpyruvate: step 5/7.</text>
</comment>
<dbReference type="Pfam" id="PF01202">
    <property type="entry name" value="SKI"/>
    <property type="match status" value="1"/>
</dbReference>
<dbReference type="GO" id="GO:0005829">
    <property type="term" value="C:cytosol"/>
    <property type="evidence" value="ECO:0007669"/>
    <property type="project" value="TreeGrafter"/>
</dbReference>
<feature type="binding site" evidence="7">
    <location>
        <position position="18"/>
    </location>
    <ligand>
        <name>Mg(2+)</name>
        <dbReference type="ChEBI" id="CHEBI:18420"/>
    </ligand>
</feature>
<dbReference type="InterPro" id="IPR000623">
    <property type="entry name" value="Shikimate_kinase/TSH1"/>
</dbReference>
<comment type="catalytic activity">
    <reaction evidence="7">
        <text>shikimate + ATP = 3-phosphoshikimate + ADP + H(+)</text>
        <dbReference type="Rhea" id="RHEA:13121"/>
        <dbReference type="ChEBI" id="CHEBI:15378"/>
        <dbReference type="ChEBI" id="CHEBI:30616"/>
        <dbReference type="ChEBI" id="CHEBI:36208"/>
        <dbReference type="ChEBI" id="CHEBI:145989"/>
        <dbReference type="ChEBI" id="CHEBI:456216"/>
        <dbReference type="EC" id="2.7.1.71"/>
    </reaction>
</comment>
<evidence type="ECO:0000256" key="6">
    <source>
        <dbReference type="ARBA" id="ARBA00023141"/>
    </source>
</evidence>
<name>A0A6J4NV57_9BACT</name>
<proteinExistence type="inferred from homology"/>
<dbReference type="AlphaFoldDB" id="A0A6J4NV57"/>
<organism evidence="8">
    <name type="scientific">uncultured Pyrinomonadaceae bacterium</name>
    <dbReference type="NCBI Taxonomy" id="2283094"/>
    <lineage>
        <taxon>Bacteria</taxon>
        <taxon>Pseudomonadati</taxon>
        <taxon>Acidobacteriota</taxon>
        <taxon>Blastocatellia</taxon>
        <taxon>Blastocatellales</taxon>
        <taxon>Pyrinomonadaceae</taxon>
        <taxon>environmental samples</taxon>
    </lineage>
</organism>
<keyword evidence="1 7" id="KW-0028">Amino-acid biosynthesis</keyword>
<dbReference type="GO" id="GO:0009423">
    <property type="term" value="P:chorismate biosynthetic process"/>
    <property type="evidence" value="ECO:0007669"/>
    <property type="project" value="UniProtKB-UniRule"/>
</dbReference>
<dbReference type="PRINTS" id="PR01100">
    <property type="entry name" value="SHIKIMTKNASE"/>
</dbReference>
<dbReference type="PANTHER" id="PTHR21087">
    <property type="entry name" value="SHIKIMATE KINASE"/>
    <property type="match status" value="1"/>
</dbReference>
<evidence type="ECO:0000313" key="8">
    <source>
        <dbReference type="EMBL" id="CAA9397717.1"/>
    </source>
</evidence>
<dbReference type="CDD" id="cd00464">
    <property type="entry name" value="SK"/>
    <property type="match status" value="1"/>
</dbReference>
<evidence type="ECO:0000256" key="4">
    <source>
        <dbReference type="ARBA" id="ARBA00022777"/>
    </source>
</evidence>
<dbReference type="GO" id="GO:0005524">
    <property type="term" value="F:ATP binding"/>
    <property type="evidence" value="ECO:0007669"/>
    <property type="project" value="UniProtKB-UniRule"/>
</dbReference>
<evidence type="ECO:0000256" key="3">
    <source>
        <dbReference type="ARBA" id="ARBA00022741"/>
    </source>
</evidence>
<dbReference type="InterPro" id="IPR031322">
    <property type="entry name" value="Shikimate/glucono_kinase"/>
</dbReference>
<dbReference type="PANTHER" id="PTHR21087:SF16">
    <property type="entry name" value="SHIKIMATE KINASE 1, CHLOROPLASTIC"/>
    <property type="match status" value="1"/>
</dbReference>
<feature type="binding site" evidence="7">
    <location>
        <position position="36"/>
    </location>
    <ligand>
        <name>substrate</name>
    </ligand>
</feature>
<reference evidence="8" key="1">
    <citation type="submission" date="2020-02" db="EMBL/GenBank/DDBJ databases">
        <authorList>
            <person name="Meier V. D."/>
        </authorList>
    </citation>
    <scope>NUCLEOTIDE SEQUENCE</scope>
    <source>
        <strain evidence="8">AVDCRST_MAG74</strain>
    </source>
</reference>
<dbReference type="HAMAP" id="MF_00109">
    <property type="entry name" value="Shikimate_kinase"/>
    <property type="match status" value="1"/>
</dbReference>
<keyword evidence="4 7" id="KW-0418">Kinase</keyword>
<evidence type="ECO:0000256" key="5">
    <source>
        <dbReference type="ARBA" id="ARBA00022840"/>
    </source>
</evidence>
<comment type="cofactor">
    <cofactor evidence="7">
        <name>Mg(2+)</name>
        <dbReference type="ChEBI" id="CHEBI:18420"/>
    </cofactor>
    <text evidence="7">Binds 1 Mg(2+) ion per subunit.</text>
</comment>
<dbReference type="SUPFAM" id="SSF52540">
    <property type="entry name" value="P-loop containing nucleoside triphosphate hydrolases"/>
    <property type="match status" value="1"/>
</dbReference>
<feature type="binding site" evidence="7">
    <location>
        <position position="83"/>
    </location>
    <ligand>
        <name>substrate</name>
    </ligand>
</feature>
<accession>A0A6J4NV57</accession>
<dbReference type="UniPathway" id="UPA00053">
    <property type="reaction ID" value="UER00088"/>
</dbReference>
<dbReference type="GO" id="GO:0004765">
    <property type="term" value="F:shikimate kinase activity"/>
    <property type="evidence" value="ECO:0007669"/>
    <property type="project" value="UniProtKB-UniRule"/>
</dbReference>
<gene>
    <name evidence="7" type="primary">aroK</name>
    <name evidence="8" type="ORF">AVDCRST_MAG74-1486</name>
</gene>
<feature type="binding site" evidence="7">
    <location>
        <position position="60"/>
    </location>
    <ligand>
        <name>substrate</name>
    </ligand>
</feature>
<comment type="subcellular location">
    <subcellularLocation>
        <location evidence="7">Cytoplasm</location>
    </subcellularLocation>
</comment>
<dbReference type="Gene3D" id="3.40.50.300">
    <property type="entry name" value="P-loop containing nucleotide triphosphate hydrolases"/>
    <property type="match status" value="1"/>
</dbReference>
<comment type="caution">
    <text evidence="7">Lacks conserved residue(s) required for the propagation of feature annotation.</text>
</comment>
<keyword evidence="5 7" id="KW-0067">ATP-binding</keyword>
<dbReference type="GO" id="GO:0008652">
    <property type="term" value="P:amino acid biosynthetic process"/>
    <property type="evidence" value="ECO:0007669"/>
    <property type="project" value="UniProtKB-KW"/>
</dbReference>
<sequence length="175" mass="20539">MSVETRIVLTGFMGVGKSTVARYLASLLKCERIDLDAFTEQTEKRTVAEIITTEGETRYRQIETENLRRILSNKQARVIALGGGAWTIAENRRLIKEESLTTVWLESSFEHCWRNIKLSKRERPLAKNKLETKWLFDDRQRFYCLADWHFIVKPDLTSFEIARKIAEEVFSMKFE</sequence>
<keyword evidence="7" id="KW-0963">Cytoplasm</keyword>
<keyword evidence="3 7" id="KW-0547">Nucleotide-binding</keyword>
<keyword evidence="7" id="KW-0460">Magnesium</keyword>
<comment type="function">
    <text evidence="7">Catalyzes the specific phosphorylation of the 3-hydroxyl group of shikimic acid using ATP as a cosubstrate.</text>
</comment>
<protein>
    <recommendedName>
        <fullName evidence="7">Shikimate kinase</fullName>
        <shortName evidence="7">SK</shortName>
        <ecNumber evidence="7">2.7.1.71</ecNumber>
    </recommendedName>
</protein>
<dbReference type="EMBL" id="CADCUR010000115">
    <property type="protein sequence ID" value="CAA9397717.1"/>
    <property type="molecule type" value="Genomic_DNA"/>
</dbReference>
<feature type="binding site" evidence="7">
    <location>
        <position position="123"/>
    </location>
    <ligand>
        <name>ATP</name>
        <dbReference type="ChEBI" id="CHEBI:30616"/>
    </ligand>
</feature>
<evidence type="ECO:0000256" key="2">
    <source>
        <dbReference type="ARBA" id="ARBA00022679"/>
    </source>
</evidence>
<dbReference type="GO" id="GO:0009073">
    <property type="term" value="P:aromatic amino acid family biosynthetic process"/>
    <property type="evidence" value="ECO:0007669"/>
    <property type="project" value="UniProtKB-KW"/>
</dbReference>
<feature type="binding site" evidence="7">
    <location>
        <position position="139"/>
    </location>
    <ligand>
        <name>substrate</name>
    </ligand>
</feature>
<comment type="similarity">
    <text evidence="7">Belongs to the shikimate kinase family.</text>
</comment>
<keyword evidence="7" id="KW-0479">Metal-binding</keyword>
<keyword evidence="6 7" id="KW-0057">Aromatic amino acid biosynthesis</keyword>